<feature type="domain" description="Radical SAM core" evidence="6">
    <location>
        <begin position="91"/>
        <end position="318"/>
    </location>
</feature>
<dbReference type="Proteomes" id="UP000824241">
    <property type="component" value="Unassembled WGS sequence"/>
</dbReference>
<dbReference type="EMBL" id="DVHA01000016">
    <property type="protein sequence ID" value="HIR60046.1"/>
    <property type="molecule type" value="Genomic_DNA"/>
</dbReference>
<evidence type="ECO:0000256" key="4">
    <source>
        <dbReference type="ARBA" id="ARBA00023004"/>
    </source>
</evidence>
<dbReference type="PROSITE" id="PS51918">
    <property type="entry name" value="RADICAL_SAM"/>
    <property type="match status" value="1"/>
</dbReference>
<evidence type="ECO:0000259" key="6">
    <source>
        <dbReference type="PROSITE" id="PS51918"/>
    </source>
</evidence>
<dbReference type="SFLD" id="SFLDG01384">
    <property type="entry name" value="thioether_bond_formation_requi"/>
    <property type="match status" value="1"/>
</dbReference>
<keyword evidence="3" id="KW-0479">Metal-binding</keyword>
<accession>A0A9D1DWB3</accession>
<dbReference type="NCBIfam" id="TIGR03974">
    <property type="entry name" value="rSAM_six_Cys"/>
    <property type="match status" value="1"/>
</dbReference>
<dbReference type="Pfam" id="PF13186">
    <property type="entry name" value="SPASM"/>
    <property type="match status" value="1"/>
</dbReference>
<dbReference type="InterPro" id="IPR023867">
    <property type="entry name" value="Sulphatase_maturase_rSAM"/>
</dbReference>
<keyword evidence="5" id="KW-0411">Iron-sulfur</keyword>
<comment type="caution">
    <text evidence="7">The sequence shown here is derived from an EMBL/GenBank/DDBJ whole genome shotgun (WGS) entry which is preliminary data.</text>
</comment>
<evidence type="ECO:0000256" key="3">
    <source>
        <dbReference type="ARBA" id="ARBA00022723"/>
    </source>
</evidence>
<dbReference type="InterPro" id="IPR007197">
    <property type="entry name" value="rSAM"/>
</dbReference>
<dbReference type="CDD" id="cd01335">
    <property type="entry name" value="Radical_SAM"/>
    <property type="match status" value="1"/>
</dbReference>
<dbReference type="AlphaFoldDB" id="A0A9D1DWB3"/>
<dbReference type="SFLD" id="SFLDS00029">
    <property type="entry name" value="Radical_SAM"/>
    <property type="match status" value="1"/>
</dbReference>
<comment type="cofactor">
    <cofactor evidence="1">
        <name>[4Fe-4S] cluster</name>
        <dbReference type="ChEBI" id="CHEBI:49883"/>
    </cofactor>
</comment>
<dbReference type="InterPro" id="IPR024025">
    <property type="entry name" value="SCIFF_rSAM_maturase"/>
</dbReference>
<evidence type="ECO:0000313" key="7">
    <source>
        <dbReference type="EMBL" id="HIR60046.1"/>
    </source>
</evidence>
<dbReference type="SUPFAM" id="SSF102114">
    <property type="entry name" value="Radical SAM enzymes"/>
    <property type="match status" value="1"/>
</dbReference>
<dbReference type="PANTHER" id="PTHR43273:SF8">
    <property type="entry name" value="RADICAL SAM DOMAIN PROTEIN"/>
    <property type="match status" value="1"/>
</dbReference>
<dbReference type="InterPro" id="IPR023885">
    <property type="entry name" value="4Fe4S-binding_SPASM_dom"/>
</dbReference>
<sequence length="472" mass="53330">MIHKYYLNGFYIVLDVHSGSVSVVDEAAYKLLDYITPPMGEACPEAALAALEGQFGREALIETYGELYQMYKDGLLFSEDDYAQFADRMVSSPVKAMCLLVAQDCQLRCKYCFACAGDYGGHRAMMSLETAKKAIDFLIEKSGSRRNLNLDFFGGEPLMNWKVVQDTIAYAREQEKLHDKHFLFTVTTNGVQLTDDKIEYMNKEMHNVVLSLDGRKEVNDYFRVRADGSGSYDSIVPKFQKFAKLRGDKEYYVRGTFTKKNLDFGEDVFHYYDDLGFDQISMEPVVTDPANDYALTEADIPAVNAEYERLAKKIIEYRKAGKFFNYFHFMIDLDQGPCAIKRLRGCGCGNEYVAVSADGDVYPCHQFVGKEEWKMGSVYTPETFDLEKKDYFARANVYSKEGCKDCWAKFYCSGGCNANNLEYAGDVLKPYPISCEFEKKRLECAIMIKAALAAEGLDDGSAAEDCGDCAEC</sequence>
<dbReference type="NCBIfam" id="TIGR04085">
    <property type="entry name" value="rSAM_more_4Fe4S"/>
    <property type="match status" value="1"/>
</dbReference>
<dbReference type="InterPro" id="IPR058240">
    <property type="entry name" value="rSAM_sf"/>
</dbReference>
<evidence type="ECO:0000256" key="2">
    <source>
        <dbReference type="ARBA" id="ARBA00022691"/>
    </source>
</evidence>
<name>A0A9D1DWB3_9FIRM</name>
<keyword evidence="2" id="KW-0949">S-adenosyl-L-methionine</keyword>
<dbReference type="Pfam" id="PF13353">
    <property type="entry name" value="Fer4_12"/>
    <property type="match status" value="1"/>
</dbReference>
<dbReference type="GO" id="GO:0016491">
    <property type="term" value="F:oxidoreductase activity"/>
    <property type="evidence" value="ECO:0007669"/>
    <property type="project" value="InterPro"/>
</dbReference>
<organism evidence="7 8">
    <name type="scientific">Candidatus Faecivivens stercoravium</name>
    <dbReference type="NCBI Taxonomy" id="2840803"/>
    <lineage>
        <taxon>Bacteria</taxon>
        <taxon>Bacillati</taxon>
        <taxon>Bacillota</taxon>
        <taxon>Clostridia</taxon>
        <taxon>Eubacteriales</taxon>
        <taxon>Oscillospiraceae</taxon>
        <taxon>Oscillospiraceae incertae sedis</taxon>
        <taxon>Candidatus Faecivivens</taxon>
    </lineage>
</organism>
<dbReference type="SFLD" id="SFLDG01067">
    <property type="entry name" value="SPASM/twitch_domain_containing"/>
    <property type="match status" value="1"/>
</dbReference>
<protein>
    <submittedName>
        <fullName evidence="7">Thioether cross-link-forming SCIFF peptide maturase</fullName>
    </submittedName>
</protein>
<gene>
    <name evidence="7" type="primary">scfB</name>
    <name evidence="7" type="ORF">IAB37_00495</name>
</gene>
<keyword evidence="4" id="KW-0408">Iron</keyword>
<dbReference type="InterPro" id="IPR047602">
    <property type="entry name" value="SPASM_CteB-like"/>
</dbReference>
<dbReference type="GO" id="GO:0046872">
    <property type="term" value="F:metal ion binding"/>
    <property type="evidence" value="ECO:0007669"/>
    <property type="project" value="UniProtKB-KW"/>
</dbReference>
<reference evidence="7" key="1">
    <citation type="submission" date="2020-10" db="EMBL/GenBank/DDBJ databases">
        <authorList>
            <person name="Gilroy R."/>
        </authorList>
    </citation>
    <scope>NUCLEOTIDE SEQUENCE</scope>
    <source>
        <strain evidence="7">CHK189-12415</strain>
    </source>
</reference>
<dbReference type="GO" id="GO:0051536">
    <property type="term" value="F:iron-sulfur cluster binding"/>
    <property type="evidence" value="ECO:0007669"/>
    <property type="project" value="UniProtKB-KW"/>
</dbReference>
<dbReference type="CDD" id="cd21124">
    <property type="entry name" value="SPASM_CteB-like"/>
    <property type="match status" value="1"/>
</dbReference>
<evidence type="ECO:0000256" key="5">
    <source>
        <dbReference type="ARBA" id="ARBA00023014"/>
    </source>
</evidence>
<dbReference type="SFLD" id="SFLDG01386">
    <property type="entry name" value="main_SPASM_domain-containing"/>
    <property type="match status" value="1"/>
</dbReference>
<dbReference type="Gene3D" id="3.20.20.70">
    <property type="entry name" value="Aldolase class I"/>
    <property type="match status" value="1"/>
</dbReference>
<dbReference type="PANTHER" id="PTHR43273">
    <property type="entry name" value="ANAEROBIC SULFATASE-MATURATING ENZYME HOMOLOG ASLB-RELATED"/>
    <property type="match status" value="1"/>
</dbReference>
<evidence type="ECO:0000313" key="8">
    <source>
        <dbReference type="Proteomes" id="UP000824241"/>
    </source>
</evidence>
<reference evidence="7" key="2">
    <citation type="journal article" date="2021" name="PeerJ">
        <title>Extensive microbial diversity within the chicken gut microbiome revealed by metagenomics and culture.</title>
        <authorList>
            <person name="Gilroy R."/>
            <person name="Ravi A."/>
            <person name="Getino M."/>
            <person name="Pursley I."/>
            <person name="Horton D.L."/>
            <person name="Alikhan N.F."/>
            <person name="Baker D."/>
            <person name="Gharbi K."/>
            <person name="Hall N."/>
            <person name="Watson M."/>
            <person name="Adriaenssens E.M."/>
            <person name="Foster-Nyarko E."/>
            <person name="Jarju S."/>
            <person name="Secka A."/>
            <person name="Antonio M."/>
            <person name="Oren A."/>
            <person name="Chaudhuri R.R."/>
            <person name="La Ragione R."/>
            <person name="Hildebrand F."/>
            <person name="Pallen M.J."/>
        </authorList>
    </citation>
    <scope>NUCLEOTIDE SEQUENCE</scope>
    <source>
        <strain evidence="7">CHK189-12415</strain>
    </source>
</reference>
<dbReference type="InterPro" id="IPR013785">
    <property type="entry name" value="Aldolase_TIM"/>
</dbReference>
<evidence type="ECO:0000256" key="1">
    <source>
        <dbReference type="ARBA" id="ARBA00001966"/>
    </source>
</evidence>
<proteinExistence type="predicted"/>